<name>A0A0F9FQW8_9ZZZZ</name>
<reference evidence="6" key="1">
    <citation type="journal article" date="2015" name="Nature">
        <title>Complex archaea that bridge the gap between prokaryotes and eukaryotes.</title>
        <authorList>
            <person name="Spang A."/>
            <person name="Saw J.H."/>
            <person name="Jorgensen S.L."/>
            <person name="Zaremba-Niedzwiedzka K."/>
            <person name="Martijn J."/>
            <person name="Lind A.E."/>
            <person name="van Eijk R."/>
            <person name="Schleper C."/>
            <person name="Guy L."/>
            <person name="Ettema T.J."/>
        </authorList>
    </citation>
    <scope>NUCLEOTIDE SEQUENCE</scope>
</reference>
<evidence type="ECO:0000259" key="5">
    <source>
        <dbReference type="Pfam" id="PF16198"/>
    </source>
</evidence>
<dbReference type="Gene3D" id="3.30.2350.10">
    <property type="entry name" value="Pseudouridine synthase"/>
    <property type="match status" value="1"/>
</dbReference>
<accession>A0A0F9FQW8</accession>
<dbReference type="EMBL" id="LAZR01020434">
    <property type="protein sequence ID" value="KKL88894.1"/>
    <property type="molecule type" value="Genomic_DNA"/>
</dbReference>
<dbReference type="Pfam" id="PF01509">
    <property type="entry name" value="TruB_N"/>
    <property type="match status" value="1"/>
</dbReference>
<proteinExistence type="predicted"/>
<dbReference type="InterPro" id="IPR032819">
    <property type="entry name" value="TruB_C"/>
</dbReference>
<dbReference type="EC" id="5.4.99.25" evidence="1"/>
<keyword evidence="3" id="KW-0413">Isomerase</keyword>
<dbReference type="SUPFAM" id="SSF55120">
    <property type="entry name" value="Pseudouridine synthase"/>
    <property type="match status" value="1"/>
</dbReference>
<dbReference type="PANTHER" id="PTHR13767:SF2">
    <property type="entry name" value="PSEUDOURIDYLATE SYNTHASE TRUB1"/>
    <property type="match status" value="1"/>
</dbReference>
<dbReference type="GO" id="GO:0003723">
    <property type="term" value="F:RNA binding"/>
    <property type="evidence" value="ECO:0007669"/>
    <property type="project" value="InterPro"/>
</dbReference>
<dbReference type="Pfam" id="PF16198">
    <property type="entry name" value="TruB_C_2"/>
    <property type="match status" value="1"/>
</dbReference>
<comment type="caution">
    <text evidence="6">The sequence shown here is derived from an EMBL/GenBank/DDBJ whole genome shotgun (WGS) entry which is preliminary data.</text>
</comment>
<feature type="domain" description="tRNA pseudouridylate synthase B C-terminal" evidence="5">
    <location>
        <begin position="118"/>
        <end position="176"/>
    </location>
</feature>
<dbReference type="PANTHER" id="PTHR13767">
    <property type="entry name" value="TRNA-PSEUDOURIDINE SYNTHASE"/>
    <property type="match status" value="1"/>
</dbReference>
<feature type="non-terminal residue" evidence="6">
    <location>
        <position position="1"/>
    </location>
</feature>
<evidence type="ECO:0000313" key="6">
    <source>
        <dbReference type="EMBL" id="KKL88894.1"/>
    </source>
</evidence>
<dbReference type="GO" id="GO:1990481">
    <property type="term" value="P:mRNA pseudouridine synthesis"/>
    <property type="evidence" value="ECO:0007669"/>
    <property type="project" value="TreeGrafter"/>
</dbReference>
<dbReference type="AlphaFoldDB" id="A0A0F9FQW8"/>
<feature type="domain" description="Pseudouridine synthase II N-terminal" evidence="4">
    <location>
        <begin position="2"/>
        <end position="117"/>
    </location>
</feature>
<organism evidence="6">
    <name type="scientific">marine sediment metagenome</name>
    <dbReference type="NCBI Taxonomy" id="412755"/>
    <lineage>
        <taxon>unclassified sequences</taxon>
        <taxon>metagenomes</taxon>
        <taxon>ecological metagenomes</taxon>
    </lineage>
</organism>
<dbReference type="InterPro" id="IPR002501">
    <property type="entry name" value="PsdUridine_synth_N"/>
</dbReference>
<dbReference type="GO" id="GO:0160148">
    <property type="term" value="F:tRNA pseudouridine(55) synthase activity"/>
    <property type="evidence" value="ECO:0007669"/>
    <property type="project" value="UniProtKB-EC"/>
</dbReference>
<dbReference type="GO" id="GO:0006400">
    <property type="term" value="P:tRNA modification"/>
    <property type="evidence" value="ECO:0007669"/>
    <property type="project" value="TreeGrafter"/>
</dbReference>
<evidence type="ECO:0000259" key="4">
    <source>
        <dbReference type="Pfam" id="PF01509"/>
    </source>
</evidence>
<dbReference type="InterPro" id="IPR014780">
    <property type="entry name" value="tRNA_psdUridine_synth_TruB"/>
</dbReference>
<dbReference type="InterPro" id="IPR020103">
    <property type="entry name" value="PsdUridine_synth_cat_dom_sf"/>
</dbReference>
<keyword evidence="2" id="KW-0819">tRNA processing</keyword>
<evidence type="ECO:0000256" key="2">
    <source>
        <dbReference type="ARBA" id="ARBA00022694"/>
    </source>
</evidence>
<evidence type="ECO:0000256" key="3">
    <source>
        <dbReference type="ARBA" id="ARBA00023235"/>
    </source>
</evidence>
<evidence type="ECO:0000256" key="1">
    <source>
        <dbReference type="ARBA" id="ARBA00012787"/>
    </source>
</evidence>
<protein>
    <recommendedName>
        <fullName evidence="1">tRNA pseudouridine(55) synthase</fullName>
        <ecNumber evidence="1">5.4.99.25</ecNumber>
    </recommendedName>
</protein>
<sequence length="252" mass="28022">VSEYLMELPKTYRGSVRLGVATDTFDATGATTFEGDAGAVDETRLKAALETLERREEQTPPSYSAIKVGGTPAYRLARAGRPVSLRPRKVNIERIDLLSFEPPLVELEIRCGKGTYIRTLADDLGRLLGCGAHLAALRRTAVGLFHVDDAFSISRLEIAFKDESWQELLLPLDYGLGHFPAVYLEMEAEKDIRHGCALEMESPPFQRLQDAQDGQRCRAYAEDGSIVGILRYDGESHRWKPQKVFISGHLTA</sequence>
<gene>
    <name evidence="6" type="ORF">LCGC14_1920120</name>
</gene>